<protein>
    <submittedName>
        <fullName evidence="4">Putative peptidoglycan binding domain protein</fullName>
    </submittedName>
</protein>
<evidence type="ECO:0000256" key="2">
    <source>
        <dbReference type="SAM" id="SignalP"/>
    </source>
</evidence>
<keyword evidence="2" id="KW-0732">Signal</keyword>
<evidence type="ECO:0000313" key="4">
    <source>
        <dbReference type="EMBL" id="KIQ71364.1"/>
    </source>
</evidence>
<reference evidence="4 5" key="1">
    <citation type="submission" date="2013-01" db="EMBL/GenBank/DDBJ databases">
        <authorList>
            <person name="Fiebig A."/>
            <person name="Goeker M."/>
            <person name="Klenk H.-P.P."/>
        </authorList>
    </citation>
    <scope>NUCLEOTIDE SEQUENCE [LARGE SCALE GENOMIC DNA]</scope>
    <source>
        <strain evidence="4 5">DSM 24838</strain>
    </source>
</reference>
<dbReference type="Pfam" id="PF01471">
    <property type="entry name" value="PG_binding_1"/>
    <property type="match status" value="2"/>
</dbReference>
<keyword evidence="1" id="KW-0175">Coiled coil</keyword>
<dbReference type="InterPro" id="IPR036366">
    <property type="entry name" value="PGBDSf"/>
</dbReference>
<accession>A0A0D0QA68</accession>
<feature type="chain" id="PRO_5002219320" evidence="2">
    <location>
        <begin position="28"/>
        <end position="554"/>
    </location>
</feature>
<feature type="domain" description="Peptidoglycan binding-like" evidence="3">
    <location>
        <begin position="301"/>
        <end position="356"/>
    </location>
</feature>
<dbReference type="InterPro" id="IPR002477">
    <property type="entry name" value="Peptidoglycan-bd-like"/>
</dbReference>
<evidence type="ECO:0000259" key="3">
    <source>
        <dbReference type="Pfam" id="PF01471"/>
    </source>
</evidence>
<organism evidence="4 5">
    <name type="scientific">Wenxinia marina DSM 24838</name>
    <dbReference type="NCBI Taxonomy" id="1123501"/>
    <lineage>
        <taxon>Bacteria</taxon>
        <taxon>Pseudomonadati</taxon>
        <taxon>Pseudomonadota</taxon>
        <taxon>Alphaproteobacteria</taxon>
        <taxon>Rhodobacterales</taxon>
        <taxon>Roseobacteraceae</taxon>
        <taxon>Wenxinia</taxon>
    </lineage>
</organism>
<evidence type="ECO:0000313" key="5">
    <source>
        <dbReference type="Proteomes" id="UP000035100"/>
    </source>
</evidence>
<dbReference type="eggNOG" id="COG3409">
    <property type="taxonomic scope" value="Bacteria"/>
</dbReference>
<dbReference type="AlphaFoldDB" id="A0A0D0QA68"/>
<sequence length="554" mass="60080">MSRPTPLSALRPLACALALFPASAALAEDAALVLGIERYERLGRVSGADDVVPAAEALEEFGFTVTAVPNARAGNAISALDSWLTASEDADRLIAVLTGRFVSDGDRVWLLTAETQDISLFGLGDRAISVDSVLKVLAERPGQSLLLLGGNFGETDEMARFVSEGIEGLEIPGGVTVMTADPGTITEFMDEVLTLPRGDLIDLADRYRRLELRGFVPRSLVLMPERQEPEPAPPQPQGPSATETALWEGAAALDTVAAYRNYLDRYPRGAYRDRAEAAISAILDEPNRSARLAEEAIGLSRPARRAVQQDLTLLGYNTRGVDGIFGPGTRSAITNWQQQNGFSQTSYLTPEQIARLDAQAERREAEIAAEEERRRAEAERLDRAYWEETGARGDLPGLRAYLERYPEGLYSDAARERVAALNASAAQAADETAWQRARTTDTAAGYRAYLEAQPDGAYRENAQQRLDALTQPSQAEQAAAAAEQALGLNGLTMRLIESRLAQSGYQPGQADGAFDDATRRAIARYQRDNGMAASGFLDQGMLVRLLADTFEALR</sequence>
<dbReference type="OrthoDB" id="8092964at2"/>
<dbReference type="STRING" id="1123501.Wenmar_00142"/>
<feature type="coiled-coil region" evidence="1">
    <location>
        <begin position="353"/>
        <end position="382"/>
    </location>
</feature>
<dbReference type="PATRIC" id="fig|1123501.6.peg.198"/>
<dbReference type="Gene3D" id="1.10.101.10">
    <property type="entry name" value="PGBD-like superfamily/PGBD"/>
    <property type="match status" value="2"/>
</dbReference>
<feature type="domain" description="Peptidoglycan binding-like" evidence="3">
    <location>
        <begin position="493"/>
        <end position="543"/>
    </location>
</feature>
<keyword evidence="5" id="KW-1185">Reference proteome</keyword>
<proteinExistence type="predicted"/>
<dbReference type="Proteomes" id="UP000035100">
    <property type="component" value="Unassembled WGS sequence"/>
</dbReference>
<dbReference type="RefSeq" id="WP_018303439.1">
    <property type="nucleotide sequence ID" value="NZ_KB902298.1"/>
</dbReference>
<dbReference type="eggNOG" id="COG4249">
    <property type="taxonomic scope" value="Bacteria"/>
</dbReference>
<dbReference type="SUPFAM" id="SSF47090">
    <property type="entry name" value="PGBD-like"/>
    <property type="match status" value="2"/>
</dbReference>
<feature type="signal peptide" evidence="2">
    <location>
        <begin position="1"/>
        <end position="27"/>
    </location>
</feature>
<comment type="caution">
    <text evidence="4">The sequence shown here is derived from an EMBL/GenBank/DDBJ whole genome shotgun (WGS) entry which is preliminary data.</text>
</comment>
<dbReference type="InterPro" id="IPR036365">
    <property type="entry name" value="PGBD-like_sf"/>
</dbReference>
<gene>
    <name evidence="4" type="ORF">Wenmar_00142</name>
</gene>
<evidence type="ECO:0000256" key="1">
    <source>
        <dbReference type="SAM" id="Coils"/>
    </source>
</evidence>
<name>A0A0D0QA68_9RHOB</name>
<dbReference type="EMBL" id="AONG01000002">
    <property type="protein sequence ID" value="KIQ71364.1"/>
    <property type="molecule type" value="Genomic_DNA"/>
</dbReference>